<protein>
    <recommendedName>
        <fullName evidence="1">Bro-N domain-containing protein</fullName>
    </recommendedName>
</protein>
<evidence type="ECO:0000313" key="2">
    <source>
        <dbReference type="EMBL" id="BAN48875.1"/>
    </source>
</evidence>
<reference evidence="2 3" key="1">
    <citation type="journal article" date="2013" name="Genome Announc.">
        <title>Complete Genome Sequence of the Carbazole Degrader Pseudomonas resinovorans Strain CA10 (NBRC 106553).</title>
        <authorList>
            <person name="Shintani M."/>
            <person name="Hosoyama A."/>
            <person name="Ohji S."/>
            <person name="Tsuchikane K."/>
            <person name="Takarada H."/>
            <person name="Yamazoe A."/>
            <person name="Fujita N."/>
            <person name="Nojiri H."/>
        </authorList>
    </citation>
    <scope>NUCLEOTIDE SEQUENCE [LARGE SCALE GENOMIC DNA]</scope>
    <source>
        <strain evidence="2 3">NBRC 106553</strain>
    </source>
</reference>
<dbReference type="Proteomes" id="UP000015503">
    <property type="component" value="Chromosome"/>
</dbReference>
<dbReference type="Pfam" id="PF02498">
    <property type="entry name" value="Bro-N"/>
    <property type="match status" value="1"/>
</dbReference>
<sequence>MTDYRIPTRFQRFRLPLRALLIDDRPWFVSRDLARLASIRTDTDFTRKLDDDQLRDELIRLEDGGFSLERLVNESGLHQLLLVHYFHPEHRSLRRWISDEVVPALGRQSSPAQQPRRRLLSWQGQPLNLMEWQGSLWIRFEDMPRLRGEVPERKALS</sequence>
<dbReference type="PANTHER" id="PTHR36180">
    <property type="entry name" value="DNA-BINDING PROTEIN-RELATED-RELATED"/>
    <property type="match status" value="1"/>
</dbReference>
<dbReference type="PATRIC" id="fig|1245471.3.peg.3171"/>
<dbReference type="EMBL" id="AP013068">
    <property type="protein sequence ID" value="BAN48875.1"/>
    <property type="molecule type" value="Genomic_DNA"/>
</dbReference>
<evidence type="ECO:0000259" key="1">
    <source>
        <dbReference type="PROSITE" id="PS51750"/>
    </source>
</evidence>
<evidence type="ECO:0000313" key="3">
    <source>
        <dbReference type="Proteomes" id="UP000015503"/>
    </source>
</evidence>
<dbReference type="RefSeq" id="WP_016493021.1">
    <property type="nucleotide sequence ID" value="NC_021499.1"/>
</dbReference>
<dbReference type="eggNOG" id="COG3617">
    <property type="taxonomic scope" value="Bacteria"/>
</dbReference>
<name>S6AJZ2_METRE</name>
<organism evidence="2 3">
    <name type="scientific">Metapseudomonas resinovorans NBRC 106553</name>
    <dbReference type="NCBI Taxonomy" id="1245471"/>
    <lineage>
        <taxon>Bacteria</taxon>
        <taxon>Pseudomonadati</taxon>
        <taxon>Pseudomonadota</taxon>
        <taxon>Gammaproteobacteria</taxon>
        <taxon>Pseudomonadales</taxon>
        <taxon>Pseudomonadaceae</taxon>
        <taxon>Metapseudomonas</taxon>
    </lineage>
</organism>
<dbReference type="InterPro" id="IPR003497">
    <property type="entry name" value="BRO_N_domain"/>
</dbReference>
<dbReference type="PANTHER" id="PTHR36180:SF2">
    <property type="entry name" value="BRO FAMILY PROTEIN"/>
    <property type="match status" value="1"/>
</dbReference>
<dbReference type="SMART" id="SM01040">
    <property type="entry name" value="Bro-N"/>
    <property type="match status" value="1"/>
</dbReference>
<dbReference type="PROSITE" id="PS51750">
    <property type="entry name" value="BRO_N"/>
    <property type="match status" value="1"/>
</dbReference>
<gene>
    <name evidence="2" type="ORF">PCA10_31430</name>
</gene>
<dbReference type="KEGG" id="pre:PCA10_31430"/>
<feature type="domain" description="Bro-N" evidence="1">
    <location>
        <begin position="1"/>
        <end position="109"/>
    </location>
</feature>
<accession>S6AJZ2</accession>
<keyword evidence="3" id="KW-1185">Reference proteome</keyword>
<proteinExistence type="predicted"/>
<dbReference type="AlphaFoldDB" id="S6AJZ2"/>
<dbReference type="HOGENOM" id="CLU_114099_1_0_6"/>
<dbReference type="OrthoDB" id="6982796at2"/>